<dbReference type="EMBL" id="NCQP01000007">
    <property type="protein sequence ID" value="OWJ54173.1"/>
    <property type="molecule type" value="Genomic_DNA"/>
</dbReference>
<sequence length="369" mass="40464">MGNEIWLSMESLWNSLTTGSVFAVFHWDADGIASAAILLKMLGERIVGFYPPRVGVYSLEALPWRRISESRASVLTVLDYGLPGTAYEDLSDIVAPRSVAVLDHHLVEPPRGGGRGVLHYVNPVAQSLGGEEDWPATSFLVYSIPGVGEACDARRCSWLAAVGIVGDLGPVIEARPRAYGTAARLAGKSGYSLRDIAKVVELVDSCYRLLNEECIVHAAQLLGWASGPRDVLDDNRLSRAAEEAAKALRTAMDRVRYLFQRHGIIAYYVESDAYVTSYVGRKLAAMHSDSVVLLLHWAPGRKRGFVYARSMRHQLTRVLRELRESGVPAGGKEHVLAFPVEEPDKGLIEKLADLVERHVFGRSSADGGW</sequence>
<dbReference type="SUPFAM" id="SSF64182">
    <property type="entry name" value="DHH phosphoesterases"/>
    <property type="match status" value="1"/>
</dbReference>
<keyword evidence="2" id="KW-1185">Reference proteome</keyword>
<gene>
    <name evidence="1" type="ORF">Pdsh_10030</name>
</gene>
<dbReference type="Proteomes" id="UP000196694">
    <property type="component" value="Unassembled WGS sequence"/>
</dbReference>
<proteinExistence type="predicted"/>
<organism evidence="1 2">
    <name type="scientific">Pyrodictium delaneyi</name>
    <dbReference type="NCBI Taxonomy" id="1273541"/>
    <lineage>
        <taxon>Archaea</taxon>
        <taxon>Thermoproteota</taxon>
        <taxon>Thermoprotei</taxon>
        <taxon>Desulfurococcales</taxon>
        <taxon>Pyrodictiaceae</taxon>
        <taxon>Pyrodictium</taxon>
    </lineage>
</organism>
<comment type="caution">
    <text evidence="1">The sequence shown here is derived from an EMBL/GenBank/DDBJ whole genome shotgun (WGS) entry which is preliminary data.</text>
</comment>
<evidence type="ECO:0008006" key="3">
    <source>
        <dbReference type="Google" id="ProtNLM"/>
    </source>
</evidence>
<evidence type="ECO:0000313" key="2">
    <source>
        <dbReference type="Proteomes" id="UP000196694"/>
    </source>
</evidence>
<dbReference type="InterPro" id="IPR038763">
    <property type="entry name" value="DHH_sf"/>
</dbReference>
<dbReference type="RefSeq" id="WP_088172082.1">
    <property type="nucleotide sequence ID" value="NZ_NCQP01000007.1"/>
</dbReference>
<dbReference type="AlphaFoldDB" id="A0A211YM95"/>
<evidence type="ECO:0000313" key="1">
    <source>
        <dbReference type="EMBL" id="OWJ54173.1"/>
    </source>
</evidence>
<reference evidence="1 2" key="1">
    <citation type="submission" date="2017-05" db="EMBL/GenBank/DDBJ databases">
        <title>The draft genome of the hyperthermophilic archaeon 'Pyrodictium delaneyi strain Hulk', an iron and nitrate reducer, reveals the capacity for sulfate reduction.</title>
        <authorList>
            <person name="Demey L.M."/>
            <person name="Miller C."/>
            <person name="Manzella M."/>
            <person name="Reguera G."/>
            <person name="Kashefi K."/>
        </authorList>
    </citation>
    <scope>NUCLEOTIDE SEQUENCE [LARGE SCALE GENOMIC DNA]</scope>
    <source>
        <strain evidence="1 2">Hulk</strain>
    </source>
</reference>
<accession>A0A211YM95</accession>
<name>A0A211YM95_9CREN</name>
<protein>
    <recommendedName>
        <fullName evidence="3">Phosphoesterase</fullName>
    </recommendedName>
</protein>